<keyword evidence="6" id="KW-0067">ATP-binding</keyword>
<evidence type="ECO:0000256" key="3">
    <source>
        <dbReference type="ARBA" id="ARBA00022679"/>
    </source>
</evidence>
<dbReference type="SMART" id="SM00219">
    <property type="entry name" value="TyrKc"/>
    <property type="match status" value="1"/>
</dbReference>
<evidence type="ECO:0000256" key="5">
    <source>
        <dbReference type="ARBA" id="ARBA00022777"/>
    </source>
</evidence>
<evidence type="ECO:0000256" key="2">
    <source>
        <dbReference type="ARBA" id="ARBA00022527"/>
    </source>
</evidence>
<dbReference type="Proteomes" id="UP000179807">
    <property type="component" value="Unassembled WGS sequence"/>
</dbReference>
<keyword evidence="3" id="KW-0808">Transferase</keyword>
<protein>
    <recommendedName>
        <fullName evidence="1">non-specific serine/threonine protein kinase</fullName>
        <ecNumber evidence="1">2.7.11.1</ecNumber>
    </recommendedName>
</protein>
<evidence type="ECO:0000313" key="13">
    <source>
        <dbReference type="Proteomes" id="UP000179807"/>
    </source>
</evidence>
<dbReference type="InterPro" id="IPR008266">
    <property type="entry name" value="Tyr_kinase_AS"/>
</dbReference>
<keyword evidence="2" id="KW-0723">Serine/threonine-protein kinase</keyword>
<comment type="caution">
    <text evidence="12">The sequence shown here is derived from an EMBL/GenBank/DDBJ whole genome shotgun (WGS) entry which is preliminary data.</text>
</comment>
<evidence type="ECO:0000256" key="9">
    <source>
        <dbReference type="PROSITE-ProRule" id="PRU00235"/>
    </source>
</evidence>
<dbReference type="VEuPathDB" id="TrichDB:TRFO_20922"/>
<dbReference type="PANTHER" id="PTHR24356:SF1">
    <property type="entry name" value="SERINE_THREONINE-PROTEIN KINASE GREATWALL"/>
    <property type="match status" value="1"/>
</dbReference>
<sequence length="753" mass="85694">MLAFGSGYDQCNQLFIVPDSKAHDNHQIVTNPQNIDIDLTNIASISLGVQQSAYITTDGRVFGIGDDRKFSLGTNFATNLKVPHEIVFSETPGCKFVTLQCGKDYSIYLTDRGTIIICSDLFQKKRKPQIINFIKSPKKFARCWDLPIVINAEGEATVFETKNKAIKPFKLPFAGIKDICYIQPKPCHGFTNHTFLILFKDGTIFANGFLNGNNPNFIKLKFLEENDKIVQICSGYFHFVALSENGIVYTCGINEQGELGTGNYIGSYTFVPLLSLRNHFIVQIDAGYFHSTFLSSEGRVFSCGFNFYRQLVQCSALSSIPIPTEICISGPFTFVTCGANSTMIFKNWIPSTGNDMNTTQLMEKINKCKNRKKQLQQKIGEVEQKIKDVNDQLQESQVQLNNLIKSSQPAVANSLENTIQSLEEKEFFLIKENEALKSINFQLKEQVKSKTALSSYLEDQTQIIGPSQLSDFETISEISNNSVYVISKVIHIPTRNLYTRKTLNLYDISVDVFQQFLKECDFLRNIKHLCVANIYGFSFLNDDNCKPTIIFEYLPQLLSSVIENGNIGPTRICVIVAEIILGMRYTHSFQVIHRDLRPQNIMLTETYHAKICNFGLAACLDLNKTLSQNVGTFDYMSPEVADGRSYGQPTDVYSFGVLLFYMITKKVPSFQVKENTELIRSLLPPNIPQFVLSIIENCWRRDPESRPTFDQIYQIFKHNSFKIFEGVDEHFIFERIEEIELFEQMCPNEEEDM</sequence>
<feature type="repeat" description="RCC1" evidence="9">
    <location>
        <begin position="246"/>
        <end position="297"/>
    </location>
</feature>
<evidence type="ECO:0000256" key="1">
    <source>
        <dbReference type="ARBA" id="ARBA00012513"/>
    </source>
</evidence>
<dbReference type="PROSITE" id="PS50012">
    <property type="entry name" value="RCC1_3"/>
    <property type="match status" value="2"/>
</dbReference>
<dbReference type="InterPro" id="IPR011009">
    <property type="entry name" value="Kinase-like_dom_sf"/>
</dbReference>
<dbReference type="Pfam" id="PF00069">
    <property type="entry name" value="Pkinase"/>
    <property type="match status" value="1"/>
</dbReference>
<evidence type="ECO:0000256" key="6">
    <source>
        <dbReference type="ARBA" id="ARBA00022840"/>
    </source>
</evidence>
<dbReference type="Pfam" id="PF13540">
    <property type="entry name" value="RCC1_2"/>
    <property type="match status" value="2"/>
</dbReference>
<dbReference type="Gene3D" id="2.130.10.30">
    <property type="entry name" value="Regulator of chromosome condensation 1/beta-lactamase-inhibitor protein II"/>
    <property type="match status" value="2"/>
</dbReference>
<dbReference type="Gene3D" id="1.10.510.10">
    <property type="entry name" value="Transferase(Phosphotransferase) domain 1"/>
    <property type="match status" value="1"/>
</dbReference>
<dbReference type="PROSITE" id="PS50011">
    <property type="entry name" value="PROTEIN_KINASE_DOM"/>
    <property type="match status" value="1"/>
</dbReference>
<feature type="coiled-coil region" evidence="10">
    <location>
        <begin position="358"/>
        <end position="432"/>
    </location>
</feature>
<comment type="catalytic activity">
    <reaction evidence="8">
        <text>L-seryl-[protein] + ATP = O-phospho-L-seryl-[protein] + ADP + H(+)</text>
        <dbReference type="Rhea" id="RHEA:17989"/>
        <dbReference type="Rhea" id="RHEA-COMP:9863"/>
        <dbReference type="Rhea" id="RHEA-COMP:11604"/>
        <dbReference type="ChEBI" id="CHEBI:15378"/>
        <dbReference type="ChEBI" id="CHEBI:29999"/>
        <dbReference type="ChEBI" id="CHEBI:30616"/>
        <dbReference type="ChEBI" id="CHEBI:83421"/>
        <dbReference type="ChEBI" id="CHEBI:456216"/>
        <dbReference type="EC" id="2.7.11.1"/>
    </reaction>
</comment>
<dbReference type="InterPro" id="IPR009091">
    <property type="entry name" value="RCC1/BLIP-II"/>
</dbReference>
<dbReference type="PANTHER" id="PTHR24356">
    <property type="entry name" value="SERINE/THREONINE-PROTEIN KINASE"/>
    <property type="match status" value="1"/>
</dbReference>
<evidence type="ECO:0000313" key="12">
    <source>
        <dbReference type="EMBL" id="OHT10009.1"/>
    </source>
</evidence>
<dbReference type="EMBL" id="MLAK01000624">
    <property type="protein sequence ID" value="OHT10009.1"/>
    <property type="molecule type" value="Genomic_DNA"/>
</dbReference>
<name>A0A1J4KEX7_9EUKA</name>
<dbReference type="GO" id="GO:0004674">
    <property type="term" value="F:protein serine/threonine kinase activity"/>
    <property type="evidence" value="ECO:0007669"/>
    <property type="project" value="UniProtKB-KW"/>
</dbReference>
<evidence type="ECO:0000256" key="4">
    <source>
        <dbReference type="ARBA" id="ARBA00022741"/>
    </source>
</evidence>
<dbReference type="GO" id="GO:0004713">
    <property type="term" value="F:protein tyrosine kinase activity"/>
    <property type="evidence" value="ECO:0007669"/>
    <property type="project" value="InterPro"/>
</dbReference>
<dbReference type="RefSeq" id="XP_068363145.1">
    <property type="nucleotide sequence ID" value="XM_068501662.1"/>
</dbReference>
<keyword evidence="5" id="KW-0418">Kinase</keyword>
<organism evidence="12 13">
    <name type="scientific">Tritrichomonas foetus</name>
    <dbReference type="NCBI Taxonomy" id="1144522"/>
    <lineage>
        <taxon>Eukaryota</taxon>
        <taxon>Metamonada</taxon>
        <taxon>Parabasalia</taxon>
        <taxon>Tritrichomonadida</taxon>
        <taxon>Tritrichomonadidae</taxon>
        <taxon>Tritrichomonas</taxon>
    </lineage>
</organism>
<dbReference type="InterPro" id="IPR050236">
    <property type="entry name" value="Ser_Thr_kinase_AGC"/>
</dbReference>
<dbReference type="SUPFAM" id="SSF50985">
    <property type="entry name" value="RCC1/BLIP-II"/>
    <property type="match status" value="2"/>
</dbReference>
<proteinExistence type="predicted"/>
<feature type="repeat" description="RCC1" evidence="9">
    <location>
        <begin position="59"/>
        <end position="112"/>
    </location>
</feature>
<evidence type="ECO:0000256" key="7">
    <source>
        <dbReference type="ARBA" id="ARBA00047899"/>
    </source>
</evidence>
<keyword evidence="13" id="KW-1185">Reference proteome</keyword>
<dbReference type="InterPro" id="IPR000408">
    <property type="entry name" value="Reg_chr_condens"/>
</dbReference>
<keyword evidence="10" id="KW-0175">Coiled coil</keyword>
<dbReference type="GeneID" id="94836366"/>
<dbReference type="Gene3D" id="3.30.200.20">
    <property type="entry name" value="Phosphorylase Kinase, domain 1"/>
    <property type="match status" value="1"/>
</dbReference>
<dbReference type="PROSITE" id="PS00109">
    <property type="entry name" value="PROTEIN_KINASE_TYR"/>
    <property type="match status" value="1"/>
</dbReference>
<dbReference type="InterPro" id="IPR000719">
    <property type="entry name" value="Prot_kinase_dom"/>
</dbReference>
<gene>
    <name evidence="12" type="ORF">TRFO_20922</name>
</gene>
<dbReference type="GO" id="GO:0005524">
    <property type="term" value="F:ATP binding"/>
    <property type="evidence" value="ECO:0007669"/>
    <property type="project" value="UniProtKB-KW"/>
</dbReference>
<evidence type="ECO:0000259" key="11">
    <source>
        <dbReference type="PROSITE" id="PS50011"/>
    </source>
</evidence>
<comment type="catalytic activity">
    <reaction evidence="7">
        <text>L-threonyl-[protein] + ATP = O-phospho-L-threonyl-[protein] + ADP + H(+)</text>
        <dbReference type="Rhea" id="RHEA:46608"/>
        <dbReference type="Rhea" id="RHEA-COMP:11060"/>
        <dbReference type="Rhea" id="RHEA-COMP:11605"/>
        <dbReference type="ChEBI" id="CHEBI:15378"/>
        <dbReference type="ChEBI" id="CHEBI:30013"/>
        <dbReference type="ChEBI" id="CHEBI:30616"/>
        <dbReference type="ChEBI" id="CHEBI:61977"/>
        <dbReference type="ChEBI" id="CHEBI:456216"/>
        <dbReference type="EC" id="2.7.11.1"/>
    </reaction>
</comment>
<reference evidence="12" key="1">
    <citation type="submission" date="2016-10" db="EMBL/GenBank/DDBJ databases">
        <authorList>
            <person name="Benchimol M."/>
            <person name="Almeida L.G."/>
            <person name="Vasconcelos A.T."/>
            <person name="Perreira-Neves A."/>
            <person name="Rosa I.A."/>
            <person name="Tasca T."/>
            <person name="Bogo M.R."/>
            <person name="de Souza W."/>
        </authorList>
    </citation>
    <scope>NUCLEOTIDE SEQUENCE [LARGE SCALE GENOMIC DNA]</scope>
    <source>
        <strain evidence="12">K</strain>
    </source>
</reference>
<feature type="domain" description="Protein kinase" evidence="11">
    <location>
        <begin position="472"/>
        <end position="721"/>
    </location>
</feature>
<accession>A0A1J4KEX7</accession>
<evidence type="ECO:0000256" key="8">
    <source>
        <dbReference type="ARBA" id="ARBA00048679"/>
    </source>
</evidence>
<dbReference type="EC" id="2.7.11.1" evidence="1"/>
<dbReference type="SUPFAM" id="SSF56112">
    <property type="entry name" value="Protein kinase-like (PK-like)"/>
    <property type="match status" value="1"/>
</dbReference>
<dbReference type="AlphaFoldDB" id="A0A1J4KEX7"/>
<keyword evidence="4" id="KW-0547">Nucleotide-binding</keyword>
<dbReference type="InterPro" id="IPR020635">
    <property type="entry name" value="Tyr_kinase_cat_dom"/>
</dbReference>
<evidence type="ECO:0000256" key="10">
    <source>
        <dbReference type="SAM" id="Coils"/>
    </source>
</evidence>